<protein>
    <recommendedName>
        <fullName evidence="4">Lipocalin-like domain-containing protein</fullName>
    </recommendedName>
</protein>
<dbReference type="RefSeq" id="WP_105351083.1">
    <property type="nucleotide sequence ID" value="NZ_PUIA01000017.1"/>
</dbReference>
<gene>
    <name evidence="2" type="ORF">C5Y96_06400</name>
</gene>
<reference evidence="2 3" key="1">
    <citation type="submission" date="2018-02" db="EMBL/GenBank/DDBJ databases">
        <title>Comparative genomes isolates from brazilian mangrove.</title>
        <authorList>
            <person name="Araujo J.E."/>
            <person name="Taketani R.G."/>
            <person name="Silva M.C.P."/>
            <person name="Loureco M.V."/>
            <person name="Andreote F.D."/>
        </authorList>
    </citation>
    <scope>NUCLEOTIDE SEQUENCE [LARGE SCALE GENOMIC DNA]</scope>
    <source>
        <strain evidence="2 3">HEX-2 MGV</strain>
    </source>
</reference>
<dbReference type="EMBL" id="PUIA01000017">
    <property type="protein sequence ID" value="PQO36794.1"/>
    <property type="molecule type" value="Genomic_DNA"/>
</dbReference>
<proteinExistence type="predicted"/>
<accession>A0A2S8FY75</accession>
<evidence type="ECO:0008006" key="4">
    <source>
        <dbReference type="Google" id="ProtNLM"/>
    </source>
</evidence>
<dbReference type="Proteomes" id="UP000240009">
    <property type="component" value="Unassembled WGS sequence"/>
</dbReference>
<dbReference type="OrthoDB" id="9905508at2"/>
<name>A0A2S8FY75_9BACT</name>
<feature type="signal peptide" evidence="1">
    <location>
        <begin position="1"/>
        <end position="20"/>
    </location>
</feature>
<keyword evidence="1" id="KW-0732">Signal</keyword>
<feature type="chain" id="PRO_5015671727" description="Lipocalin-like domain-containing protein" evidence="1">
    <location>
        <begin position="21"/>
        <end position="209"/>
    </location>
</feature>
<dbReference type="PROSITE" id="PS51257">
    <property type="entry name" value="PROKAR_LIPOPROTEIN"/>
    <property type="match status" value="1"/>
</dbReference>
<evidence type="ECO:0000256" key="1">
    <source>
        <dbReference type="SAM" id="SignalP"/>
    </source>
</evidence>
<comment type="caution">
    <text evidence="2">The sequence shown here is derived from an EMBL/GenBank/DDBJ whole genome shotgun (WGS) entry which is preliminary data.</text>
</comment>
<organism evidence="2 3">
    <name type="scientific">Blastopirellula marina</name>
    <dbReference type="NCBI Taxonomy" id="124"/>
    <lineage>
        <taxon>Bacteria</taxon>
        <taxon>Pseudomonadati</taxon>
        <taxon>Planctomycetota</taxon>
        <taxon>Planctomycetia</taxon>
        <taxon>Pirellulales</taxon>
        <taxon>Pirellulaceae</taxon>
        <taxon>Blastopirellula</taxon>
    </lineage>
</organism>
<evidence type="ECO:0000313" key="2">
    <source>
        <dbReference type="EMBL" id="PQO36794.1"/>
    </source>
</evidence>
<evidence type="ECO:0000313" key="3">
    <source>
        <dbReference type="Proteomes" id="UP000240009"/>
    </source>
</evidence>
<sequence length="209" mass="24075">MRRAMLFLSAVLLLSSGCKQYVTLFPLANPNQPVYDDQLLGRWYGAQENEDPLTGEKVLVADTSNHFTFTKYGITGYKLSAENTKKETSIEFETRPFQVGDQKFLQLQRTKSSVSEQNVGILRVYYFMPYRIENDRLFVKFTPTDRLQALAKDAGIPMVEAEGTLLLTGNRQQMLDFLEKHMDELFPQDRETKPLYRDKILNLDVADQS</sequence>
<dbReference type="AlphaFoldDB" id="A0A2S8FY75"/>